<evidence type="ECO:0000259" key="8">
    <source>
        <dbReference type="PROSITE" id="PS50016"/>
    </source>
</evidence>
<keyword evidence="10" id="KW-1185">Reference proteome</keyword>
<keyword evidence="1" id="KW-0479">Metal-binding</keyword>
<feature type="domain" description="PHD-type" evidence="8">
    <location>
        <begin position="342"/>
        <end position="398"/>
    </location>
</feature>
<dbReference type="InterPro" id="IPR042163">
    <property type="entry name" value="PHF12"/>
</dbReference>
<dbReference type="PANTHER" id="PTHR46309:SF1">
    <property type="entry name" value="PHD FINGER PROTEIN 12"/>
    <property type="match status" value="1"/>
</dbReference>
<keyword evidence="2 4" id="KW-0863">Zinc-finger</keyword>
<dbReference type="InParanoid" id="I7MAI5"/>
<feature type="domain" description="PHD-type" evidence="8">
    <location>
        <begin position="485"/>
        <end position="543"/>
    </location>
</feature>
<dbReference type="RefSeq" id="XP_001024908.4">
    <property type="nucleotide sequence ID" value="XM_001024908.4"/>
</dbReference>
<organism evidence="9 10">
    <name type="scientific">Tetrahymena thermophila (strain SB210)</name>
    <dbReference type="NCBI Taxonomy" id="312017"/>
    <lineage>
        <taxon>Eukaryota</taxon>
        <taxon>Sar</taxon>
        <taxon>Alveolata</taxon>
        <taxon>Ciliophora</taxon>
        <taxon>Intramacronucleata</taxon>
        <taxon>Oligohymenophorea</taxon>
        <taxon>Hymenostomatida</taxon>
        <taxon>Tetrahymenina</taxon>
        <taxon>Tetrahymenidae</taxon>
        <taxon>Tetrahymena</taxon>
    </lineage>
</organism>
<dbReference type="Gene3D" id="2.30.30.1150">
    <property type="match status" value="1"/>
</dbReference>
<dbReference type="PROSITE" id="PS50016">
    <property type="entry name" value="ZF_PHD_2"/>
    <property type="match status" value="3"/>
</dbReference>
<evidence type="ECO:0000256" key="3">
    <source>
        <dbReference type="ARBA" id="ARBA00022833"/>
    </source>
</evidence>
<evidence type="ECO:0000256" key="7">
    <source>
        <dbReference type="SAM" id="Phobius"/>
    </source>
</evidence>
<keyword evidence="7" id="KW-0472">Membrane</keyword>
<dbReference type="GO" id="GO:0006357">
    <property type="term" value="P:regulation of transcription by RNA polymerase II"/>
    <property type="evidence" value="ECO:0007669"/>
    <property type="project" value="TreeGrafter"/>
</dbReference>
<feature type="domain" description="PHD-type" evidence="8">
    <location>
        <begin position="395"/>
        <end position="445"/>
    </location>
</feature>
<keyword evidence="3" id="KW-0862">Zinc</keyword>
<dbReference type="InterPro" id="IPR001965">
    <property type="entry name" value="Znf_PHD"/>
</dbReference>
<dbReference type="AlphaFoldDB" id="I7MAI5"/>
<keyword evidence="7" id="KW-1133">Transmembrane helix</keyword>
<protein>
    <submittedName>
        <fullName evidence="9">PHD-finger protein</fullName>
    </submittedName>
</protein>
<dbReference type="SUPFAM" id="SSF57903">
    <property type="entry name" value="FYVE/PHD zinc finger"/>
    <property type="match status" value="3"/>
</dbReference>
<feature type="coiled-coil region" evidence="5">
    <location>
        <begin position="167"/>
        <end position="222"/>
    </location>
</feature>
<evidence type="ECO:0000313" key="9">
    <source>
        <dbReference type="EMBL" id="EAS04663.4"/>
    </source>
</evidence>
<dbReference type="InterPro" id="IPR011011">
    <property type="entry name" value="Znf_FYVE_PHD"/>
</dbReference>
<gene>
    <name evidence="9" type="ORF">TTHERM_00241840</name>
</gene>
<dbReference type="GO" id="GO:0008270">
    <property type="term" value="F:zinc ion binding"/>
    <property type="evidence" value="ECO:0007669"/>
    <property type="project" value="UniProtKB-KW"/>
</dbReference>
<sequence length="549" mass="65342">MQKLLKYICLFIVNYQLSSFITNNFLHFLSLYKNLLNKKQSERRLRNLNNKFLIQLDQINIYLLFLVSFLLERKKFFTHVDQMLNKFVLDKQTDRNFSPFDKYIFEQLHLNSNKINPFHTDCKFTKRRVCYCNYHNSSLIEQRSQELNEAVNRYLKVDYSGATKQDLKRSLINRQLAQEKVKRLQDLEDLFYMAPKYEKYVEAQKEEENAILREQIIQEQKNMIINGQCYYCQTTHSNKFYEISPNPAETVVICEECAISNHPEVVTYNNKPAQKPENLIEKKKKRQEAQAKRLQTLQAKKLLKMGTLDQNSNKQNKQGNEKSTTKLDKEDDEDESDISETQKECNWEKCKKKNKSDPEDILVCKNCNKSFHAECCDPPLEKGIVSKYDWFCTECKLCIACNKNTKENELLMCDCCDRPFHMSCLEPARTDIPEGRWFCKDCEKCPCCGVLLFQNYSRELLKQYSKQQVDNKIICKDCWVYYQQKKYCPICFKIIEENAEGQFVYCDKCELWLHYECEKKLSNRSFREINRSKQFCCSKCKVIEDSKQK</sequence>
<evidence type="ECO:0000313" key="10">
    <source>
        <dbReference type="Proteomes" id="UP000009168"/>
    </source>
</evidence>
<reference evidence="10" key="1">
    <citation type="journal article" date="2006" name="PLoS Biol.">
        <title>Macronuclear genome sequence of the ciliate Tetrahymena thermophila, a model eukaryote.</title>
        <authorList>
            <person name="Eisen J.A."/>
            <person name="Coyne R.S."/>
            <person name="Wu M."/>
            <person name="Wu D."/>
            <person name="Thiagarajan M."/>
            <person name="Wortman J.R."/>
            <person name="Badger J.H."/>
            <person name="Ren Q."/>
            <person name="Amedeo P."/>
            <person name="Jones K.M."/>
            <person name="Tallon L.J."/>
            <person name="Delcher A.L."/>
            <person name="Salzberg S.L."/>
            <person name="Silva J.C."/>
            <person name="Haas B.J."/>
            <person name="Majoros W.H."/>
            <person name="Farzad M."/>
            <person name="Carlton J.M."/>
            <person name="Smith R.K. Jr."/>
            <person name="Garg J."/>
            <person name="Pearlman R.E."/>
            <person name="Karrer K.M."/>
            <person name="Sun L."/>
            <person name="Manning G."/>
            <person name="Elde N.C."/>
            <person name="Turkewitz A.P."/>
            <person name="Asai D.J."/>
            <person name="Wilkes D.E."/>
            <person name="Wang Y."/>
            <person name="Cai H."/>
            <person name="Collins K."/>
            <person name="Stewart B.A."/>
            <person name="Lee S.R."/>
            <person name="Wilamowska K."/>
            <person name="Weinberg Z."/>
            <person name="Ruzzo W.L."/>
            <person name="Wloga D."/>
            <person name="Gaertig J."/>
            <person name="Frankel J."/>
            <person name="Tsao C.-C."/>
            <person name="Gorovsky M.A."/>
            <person name="Keeling P.J."/>
            <person name="Waller R.F."/>
            <person name="Patron N.J."/>
            <person name="Cherry J.M."/>
            <person name="Stover N.A."/>
            <person name="Krieger C.J."/>
            <person name="del Toro C."/>
            <person name="Ryder H.F."/>
            <person name="Williamson S.C."/>
            <person name="Barbeau R.A."/>
            <person name="Hamilton E.P."/>
            <person name="Orias E."/>
        </authorList>
    </citation>
    <scope>NUCLEOTIDE SEQUENCE [LARGE SCALE GENOMIC DNA]</scope>
    <source>
        <strain evidence="10">SB210</strain>
    </source>
</reference>
<accession>I7MAI5</accession>
<dbReference type="Proteomes" id="UP000009168">
    <property type="component" value="Unassembled WGS sequence"/>
</dbReference>
<evidence type="ECO:0000256" key="5">
    <source>
        <dbReference type="SAM" id="Coils"/>
    </source>
</evidence>
<feature type="compositionally biased region" description="Basic and acidic residues" evidence="6">
    <location>
        <begin position="319"/>
        <end position="329"/>
    </location>
</feature>
<name>I7MAI5_TETTS</name>
<feature type="compositionally biased region" description="Polar residues" evidence="6">
    <location>
        <begin position="308"/>
        <end position="318"/>
    </location>
</feature>
<feature type="region of interest" description="Disordered" evidence="6">
    <location>
        <begin position="305"/>
        <end position="335"/>
    </location>
</feature>
<dbReference type="Gene3D" id="3.30.40.10">
    <property type="entry name" value="Zinc/RING finger domain, C3HC4 (zinc finger)"/>
    <property type="match status" value="2"/>
</dbReference>
<dbReference type="GeneID" id="7825310"/>
<dbReference type="Pfam" id="PF00628">
    <property type="entry name" value="PHD"/>
    <property type="match status" value="2"/>
</dbReference>
<dbReference type="SMART" id="SM00249">
    <property type="entry name" value="PHD"/>
    <property type="match status" value="3"/>
</dbReference>
<dbReference type="STRING" id="312017.I7MAI5"/>
<evidence type="ECO:0000256" key="6">
    <source>
        <dbReference type="SAM" id="MobiDB-lite"/>
    </source>
</evidence>
<evidence type="ECO:0000256" key="4">
    <source>
        <dbReference type="PROSITE-ProRule" id="PRU00146"/>
    </source>
</evidence>
<dbReference type="PANTHER" id="PTHR46309">
    <property type="entry name" value="PHD FINGER PROTEIN 12"/>
    <property type="match status" value="1"/>
</dbReference>
<proteinExistence type="predicted"/>
<keyword evidence="7" id="KW-0812">Transmembrane</keyword>
<dbReference type="EMBL" id="GG662443">
    <property type="protein sequence ID" value="EAS04663.4"/>
    <property type="molecule type" value="Genomic_DNA"/>
</dbReference>
<dbReference type="OrthoDB" id="312399at2759"/>
<feature type="transmembrane region" description="Helical" evidence="7">
    <location>
        <begin position="7"/>
        <end position="32"/>
    </location>
</feature>
<dbReference type="KEGG" id="tet:TTHERM_00241840"/>
<dbReference type="GO" id="GO:0003714">
    <property type="term" value="F:transcription corepressor activity"/>
    <property type="evidence" value="ECO:0007669"/>
    <property type="project" value="InterPro"/>
</dbReference>
<evidence type="ECO:0000256" key="1">
    <source>
        <dbReference type="ARBA" id="ARBA00022723"/>
    </source>
</evidence>
<dbReference type="GO" id="GO:0005634">
    <property type="term" value="C:nucleus"/>
    <property type="evidence" value="ECO:0007669"/>
    <property type="project" value="TreeGrafter"/>
</dbReference>
<dbReference type="InterPro" id="IPR013083">
    <property type="entry name" value="Znf_RING/FYVE/PHD"/>
</dbReference>
<evidence type="ECO:0000256" key="2">
    <source>
        <dbReference type="ARBA" id="ARBA00022771"/>
    </source>
</evidence>
<keyword evidence="5" id="KW-0175">Coiled coil</keyword>
<dbReference type="InterPro" id="IPR019787">
    <property type="entry name" value="Znf_PHD-finger"/>
</dbReference>